<feature type="non-terminal residue" evidence="1">
    <location>
        <position position="1"/>
    </location>
</feature>
<dbReference type="EMBL" id="CAJOBC010108091">
    <property type="protein sequence ID" value="CAF4512222.1"/>
    <property type="molecule type" value="Genomic_DNA"/>
</dbReference>
<organism evidence="1 3">
    <name type="scientific">Didymodactylos carnosus</name>
    <dbReference type="NCBI Taxonomy" id="1234261"/>
    <lineage>
        <taxon>Eukaryota</taxon>
        <taxon>Metazoa</taxon>
        <taxon>Spiralia</taxon>
        <taxon>Gnathifera</taxon>
        <taxon>Rotifera</taxon>
        <taxon>Eurotatoria</taxon>
        <taxon>Bdelloidea</taxon>
        <taxon>Philodinida</taxon>
        <taxon>Philodinidae</taxon>
        <taxon>Didymodactylos</taxon>
    </lineage>
</organism>
<dbReference type="Proteomes" id="UP000663829">
    <property type="component" value="Unassembled WGS sequence"/>
</dbReference>
<evidence type="ECO:0000313" key="3">
    <source>
        <dbReference type="Proteomes" id="UP000663829"/>
    </source>
</evidence>
<proteinExistence type="predicted"/>
<accession>A0A816CG12</accession>
<name>A0A816CG12_9BILA</name>
<dbReference type="EMBL" id="CAJNOQ010040875">
    <property type="protein sequence ID" value="CAF1621482.1"/>
    <property type="molecule type" value="Genomic_DNA"/>
</dbReference>
<comment type="caution">
    <text evidence="1">The sequence shown here is derived from an EMBL/GenBank/DDBJ whole genome shotgun (WGS) entry which is preliminary data.</text>
</comment>
<dbReference type="AlphaFoldDB" id="A0A816CG12"/>
<evidence type="ECO:0000313" key="2">
    <source>
        <dbReference type="EMBL" id="CAF4512222.1"/>
    </source>
</evidence>
<evidence type="ECO:0000313" key="1">
    <source>
        <dbReference type="EMBL" id="CAF1621482.1"/>
    </source>
</evidence>
<protein>
    <submittedName>
        <fullName evidence="1">Uncharacterized protein</fullName>
    </submittedName>
</protein>
<reference evidence="1" key="1">
    <citation type="submission" date="2021-02" db="EMBL/GenBank/DDBJ databases">
        <authorList>
            <person name="Nowell W R."/>
        </authorList>
    </citation>
    <scope>NUCLEOTIDE SEQUENCE</scope>
</reference>
<gene>
    <name evidence="1" type="ORF">GPM918_LOCUS43763</name>
    <name evidence="2" type="ORF">SRO942_LOCUS45360</name>
</gene>
<sequence>CSTFSKHSILYITISDLHTKMTKKEKEKAFNLIDERNFKKCATLTSRFKLLKYFKDHQDLLKIFANYRASSKLDDLSLFYCFVVSLMHWGQESKLYVENHYVTVKLFGVLRGDSGKYMGFVFEMLYFNLKNAARPKHFKIGKTMRLFN</sequence>
<keyword evidence="3" id="KW-1185">Reference proteome</keyword>
<dbReference type="Proteomes" id="UP000681722">
    <property type="component" value="Unassembled WGS sequence"/>
</dbReference>